<protein>
    <submittedName>
        <fullName evidence="2">Uncharacterized protein</fullName>
    </submittedName>
</protein>
<reference evidence="2 3" key="1">
    <citation type="journal article" date="2018" name="Nat. Ecol. Evol.">
        <title>Pezizomycetes genomes reveal the molecular basis of ectomycorrhizal truffle lifestyle.</title>
        <authorList>
            <person name="Murat C."/>
            <person name="Payen T."/>
            <person name="Noel B."/>
            <person name="Kuo A."/>
            <person name="Morin E."/>
            <person name="Chen J."/>
            <person name="Kohler A."/>
            <person name="Krizsan K."/>
            <person name="Balestrini R."/>
            <person name="Da Silva C."/>
            <person name="Montanini B."/>
            <person name="Hainaut M."/>
            <person name="Levati E."/>
            <person name="Barry K.W."/>
            <person name="Belfiori B."/>
            <person name="Cichocki N."/>
            <person name="Clum A."/>
            <person name="Dockter R.B."/>
            <person name="Fauchery L."/>
            <person name="Guy J."/>
            <person name="Iotti M."/>
            <person name="Le Tacon F."/>
            <person name="Lindquist E.A."/>
            <person name="Lipzen A."/>
            <person name="Malagnac F."/>
            <person name="Mello A."/>
            <person name="Molinier V."/>
            <person name="Miyauchi S."/>
            <person name="Poulain J."/>
            <person name="Riccioni C."/>
            <person name="Rubini A."/>
            <person name="Sitrit Y."/>
            <person name="Splivallo R."/>
            <person name="Traeger S."/>
            <person name="Wang M."/>
            <person name="Zifcakova L."/>
            <person name="Wipf D."/>
            <person name="Zambonelli A."/>
            <person name="Paolocci F."/>
            <person name="Nowrousian M."/>
            <person name="Ottonello S."/>
            <person name="Baldrian P."/>
            <person name="Spatafora J.W."/>
            <person name="Henrissat B."/>
            <person name="Nagy L.G."/>
            <person name="Aury J.M."/>
            <person name="Wincker P."/>
            <person name="Grigoriev I.V."/>
            <person name="Bonfante P."/>
            <person name="Martin F.M."/>
        </authorList>
    </citation>
    <scope>NUCLEOTIDE SEQUENCE [LARGE SCALE GENOMIC DNA]</scope>
    <source>
        <strain evidence="2 3">RN42</strain>
    </source>
</reference>
<dbReference type="EMBL" id="ML119693">
    <property type="protein sequence ID" value="RPA80002.1"/>
    <property type="molecule type" value="Genomic_DNA"/>
</dbReference>
<feature type="signal peptide" evidence="1">
    <location>
        <begin position="1"/>
        <end position="22"/>
    </location>
</feature>
<gene>
    <name evidence="2" type="ORF">BJ508DRAFT_362886</name>
</gene>
<proteinExistence type="predicted"/>
<organism evidence="2 3">
    <name type="scientific">Ascobolus immersus RN42</name>
    <dbReference type="NCBI Taxonomy" id="1160509"/>
    <lineage>
        <taxon>Eukaryota</taxon>
        <taxon>Fungi</taxon>
        <taxon>Dikarya</taxon>
        <taxon>Ascomycota</taxon>
        <taxon>Pezizomycotina</taxon>
        <taxon>Pezizomycetes</taxon>
        <taxon>Pezizales</taxon>
        <taxon>Ascobolaceae</taxon>
        <taxon>Ascobolus</taxon>
    </lineage>
</organism>
<name>A0A3N4I1M3_ASCIM</name>
<dbReference type="AlphaFoldDB" id="A0A3N4I1M3"/>
<accession>A0A3N4I1M3</accession>
<feature type="chain" id="PRO_5018334371" evidence="1">
    <location>
        <begin position="23"/>
        <end position="184"/>
    </location>
</feature>
<evidence type="ECO:0000313" key="3">
    <source>
        <dbReference type="Proteomes" id="UP000275078"/>
    </source>
</evidence>
<keyword evidence="1" id="KW-0732">Signal</keyword>
<evidence type="ECO:0000256" key="1">
    <source>
        <dbReference type="SAM" id="SignalP"/>
    </source>
</evidence>
<dbReference type="Proteomes" id="UP000275078">
    <property type="component" value="Unassembled WGS sequence"/>
</dbReference>
<sequence length="184" mass="19954">MVHMSILPLATLFSLAVTLVTAVDIRVYPKVGCKGDNFLLCANVVVPSCCSFYSKAVSFKAAKAAGPGSGLDVTINLCRNRKCNKGECIASWGNFCPSVWGKDINSVYIKKTHMRGSGQRNSAEEEKCATPDSVVYVDDNGEQVMAKIPEGEFDAYAEALVKKDLGTLRKAQVVKRGLHVMDEE</sequence>
<evidence type="ECO:0000313" key="2">
    <source>
        <dbReference type="EMBL" id="RPA80002.1"/>
    </source>
</evidence>
<keyword evidence="3" id="KW-1185">Reference proteome</keyword>